<dbReference type="EMBL" id="MDCJ01000002">
    <property type="protein sequence ID" value="ODS09794.1"/>
    <property type="molecule type" value="Genomic_DNA"/>
</dbReference>
<proteinExistence type="predicted"/>
<comment type="caution">
    <text evidence="1">The sequence shown here is derived from an EMBL/GenBank/DDBJ whole genome shotgun (WGS) entry which is preliminary data.</text>
</comment>
<accession>A0A1E3WJ37</accession>
<reference evidence="1 2" key="1">
    <citation type="submission" date="2016-08" db="EMBL/GenBank/DDBJ databases">
        <title>Genome sequencing of Vibrio scophthalmi strain FP3289, an isolated from Paralichthys olivaceus.</title>
        <authorList>
            <person name="Han H.-J."/>
        </authorList>
    </citation>
    <scope>NUCLEOTIDE SEQUENCE [LARGE SCALE GENOMIC DNA]</scope>
    <source>
        <strain evidence="1 2">FP3289</strain>
    </source>
</reference>
<dbReference type="RefSeq" id="WP_069445778.1">
    <property type="nucleotide sequence ID" value="NZ_MDCJ01000002.1"/>
</dbReference>
<evidence type="ECO:0000313" key="1">
    <source>
        <dbReference type="EMBL" id="ODS09794.1"/>
    </source>
</evidence>
<dbReference type="AlphaFoldDB" id="A0A1E3WJ37"/>
<dbReference type="Proteomes" id="UP000095131">
    <property type="component" value="Unassembled WGS sequence"/>
</dbReference>
<name>A0A1E3WJ37_9VIBR</name>
<sequence>MFGFGKKKRIDSLVETIGSSVTGQTMLMPISADQLIIDAKSDPLIAGYFLGYQLHLIQSSPFPEKDHQGILLDSYYNLFGPDGEEIKIFAYEMSRKQNQTFNSGIETAINDLILWQNDSNQAPLSLVRILNDKYQ</sequence>
<organism evidence="1 2">
    <name type="scientific">Vibrio scophthalmi</name>
    <dbReference type="NCBI Taxonomy" id="45658"/>
    <lineage>
        <taxon>Bacteria</taxon>
        <taxon>Pseudomonadati</taxon>
        <taxon>Pseudomonadota</taxon>
        <taxon>Gammaproteobacteria</taxon>
        <taxon>Vibrionales</taxon>
        <taxon>Vibrionaceae</taxon>
        <taxon>Vibrio</taxon>
    </lineage>
</organism>
<evidence type="ECO:0000313" key="2">
    <source>
        <dbReference type="Proteomes" id="UP000095131"/>
    </source>
</evidence>
<gene>
    <name evidence="1" type="ORF">VSF3289_00025</name>
</gene>
<protein>
    <submittedName>
        <fullName evidence="1">Uncharacterized protein</fullName>
    </submittedName>
</protein>